<dbReference type="InterPro" id="IPR006140">
    <property type="entry name" value="D-isomer_DH_NAD-bd"/>
</dbReference>
<accession>A0ABU0LNY9</accession>
<name>A0ABU0LNY9_9HYPH</name>
<dbReference type="InterPro" id="IPR036291">
    <property type="entry name" value="NAD(P)-bd_dom_sf"/>
</dbReference>
<organism evidence="6 7">
    <name type="scientific">Ancylobacter amanitiformis</name>
    <dbReference type="NCBI Taxonomy" id="217069"/>
    <lineage>
        <taxon>Bacteria</taxon>
        <taxon>Pseudomonadati</taxon>
        <taxon>Pseudomonadota</taxon>
        <taxon>Alphaproteobacteria</taxon>
        <taxon>Hyphomicrobiales</taxon>
        <taxon>Xanthobacteraceae</taxon>
        <taxon>Ancylobacter</taxon>
    </lineage>
</organism>
<comment type="similarity">
    <text evidence="3">Belongs to the D-isomer specific 2-hydroxyacid dehydrogenase family.</text>
</comment>
<gene>
    <name evidence="6" type="ORF">QOZ99_001290</name>
</gene>
<keyword evidence="1 3" id="KW-0560">Oxidoreductase</keyword>
<dbReference type="InterPro" id="IPR006139">
    <property type="entry name" value="D-isomer_2_OHA_DH_cat_dom"/>
</dbReference>
<dbReference type="EMBL" id="JAUSVR010000003">
    <property type="protein sequence ID" value="MDQ0510407.1"/>
    <property type="molecule type" value="Genomic_DNA"/>
</dbReference>
<dbReference type="Pfam" id="PF00389">
    <property type="entry name" value="2-Hacid_dh"/>
    <property type="match status" value="1"/>
</dbReference>
<evidence type="ECO:0000256" key="1">
    <source>
        <dbReference type="ARBA" id="ARBA00023002"/>
    </source>
</evidence>
<dbReference type="RefSeq" id="WP_306889157.1">
    <property type="nucleotide sequence ID" value="NZ_JAUSVR010000003.1"/>
</dbReference>
<keyword evidence="2" id="KW-0520">NAD</keyword>
<dbReference type="PANTHER" id="PTHR10996">
    <property type="entry name" value="2-HYDROXYACID DEHYDROGENASE-RELATED"/>
    <property type="match status" value="1"/>
</dbReference>
<comment type="caution">
    <text evidence="6">The sequence shown here is derived from an EMBL/GenBank/DDBJ whole genome shotgun (WGS) entry which is preliminary data.</text>
</comment>
<evidence type="ECO:0000256" key="3">
    <source>
        <dbReference type="RuleBase" id="RU003719"/>
    </source>
</evidence>
<dbReference type="Proteomes" id="UP001235094">
    <property type="component" value="Unassembled WGS sequence"/>
</dbReference>
<evidence type="ECO:0000259" key="4">
    <source>
        <dbReference type="Pfam" id="PF00389"/>
    </source>
</evidence>
<dbReference type="Pfam" id="PF02826">
    <property type="entry name" value="2-Hacid_dh_C"/>
    <property type="match status" value="1"/>
</dbReference>
<evidence type="ECO:0000313" key="6">
    <source>
        <dbReference type="EMBL" id="MDQ0510407.1"/>
    </source>
</evidence>
<evidence type="ECO:0000313" key="7">
    <source>
        <dbReference type="Proteomes" id="UP001235094"/>
    </source>
</evidence>
<dbReference type="PANTHER" id="PTHR10996:SF178">
    <property type="entry name" value="2-HYDROXYACID DEHYDROGENASE YGL185C-RELATED"/>
    <property type="match status" value="1"/>
</dbReference>
<dbReference type="CDD" id="cd12156">
    <property type="entry name" value="HPPR"/>
    <property type="match status" value="1"/>
</dbReference>
<evidence type="ECO:0000256" key="2">
    <source>
        <dbReference type="ARBA" id="ARBA00023027"/>
    </source>
</evidence>
<feature type="domain" description="D-isomer specific 2-hydroxyacid dehydrogenase catalytic" evidence="4">
    <location>
        <begin position="28"/>
        <end position="320"/>
    </location>
</feature>
<keyword evidence="7" id="KW-1185">Reference proteome</keyword>
<dbReference type="InterPro" id="IPR050223">
    <property type="entry name" value="D-isomer_2-hydroxyacid_DH"/>
</dbReference>
<dbReference type="SUPFAM" id="SSF52283">
    <property type="entry name" value="Formate/glycerate dehydrogenase catalytic domain-like"/>
    <property type="match status" value="1"/>
</dbReference>
<reference evidence="6 7" key="1">
    <citation type="submission" date="2023-07" db="EMBL/GenBank/DDBJ databases">
        <title>Genomic Encyclopedia of Type Strains, Phase IV (KMG-IV): sequencing the most valuable type-strain genomes for metagenomic binning, comparative biology and taxonomic classification.</title>
        <authorList>
            <person name="Goeker M."/>
        </authorList>
    </citation>
    <scope>NUCLEOTIDE SEQUENCE [LARGE SCALE GENOMIC DNA]</scope>
    <source>
        <strain evidence="6 7">DSM 15561</strain>
    </source>
</reference>
<dbReference type="Gene3D" id="3.40.50.720">
    <property type="entry name" value="NAD(P)-binding Rossmann-like Domain"/>
    <property type="match status" value="2"/>
</dbReference>
<proteinExistence type="inferred from homology"/>
<protein>
    <submittedName>
        <fullName evidence="6">Lactate dehydrogenase-like 2-hydroxyacid dehydrogenase</fullName>
    </submittedName>
</protein>
<feature type="domain" description="D-isomer specific 2-hydroxyacid dehydrogenase NAD-binding" evidence="5">
    <location>
        <begin position="117"/>
        <end position="289"/>
    </location>
</feature>
<dbReference type="SUPFAM" id="SSF51735">
    <property type="entry name" value="NAD(P)-binding Rossmann-fold domains"/>
    <property type="match status" value="1"/>
</dbReference>
<sequence length="329" mass="34508">MADAARPELLQTGPMMPMIEAQLSQHFIVHRLDAPDAEAQLAEAGGRIRAVATGVGSTAGGARRVTQALLARLPRVEIVANFGVGYDSVEVAAAAARGIVVTNTPGVLDDEVADLTIGLLLATVRRIPQAERHLRAGLWPKGGFPLSPTLRDRSIGLIGMGRIGQAIARRLAGFGRPIAYHSRRPVEDLPYPHYPDLVALARDVDVLIAILPGGPETNHLINAEVLSALGPTGILINVARGSVVDEEALIRALKDGTIAGAGLDVFAHEPNVPADLIALDNAVLLPHIASATHVTRNAMGQLVVDNLLAWFDGRGPLTPVPETPVPGPG</sequence>
<evidence type="ECO:0000259" key="5">
    <source>
        <dbReference type="Pfam" id="PF02826"/>
    </source>
</evidence>